<sequence length="231" mass="26954">MNPQEIKEQLKLLIEATSTIDPRLAIRLNQIHNWIKDLKPGKLISKRFVILFLLEILTDADAWIKFQSLPSDIEKQSALDTLSPTLKYWYGDLFPRWLNQEDKKFYMWRRELMAGNFNQEDAPLIDSISKMIKQDDGTVVKRYIADLSMATDIIVSGSQNKPLCVQVTSLAEEFLPDKFTHWQDTLIFWQIERGLFLSYNPKHQDFVNQIVKTALDNSNHLNSGSYHRLIL</sequence>
<proteinExistence type="predicted"/>
<gene>
    <name evidence="1" type="ORF">B6N60_00345</name>
</gene>
<protein>
    <submittedName>
        <fullName evidence="1">Uncharacterized protein</fullName>
    </submittedName>
</protein>
<dbReference type="EMBL" id="CP021056">
    <property type="protein sequence ID" value="QXE21668.1"/>
    <property type="molecule type" value="Genomic_DNA"/>
</dbReference>
<dbReference type="RefSeq" id="WP_190608902.1">
    <property type="nucleotide sequence ID" value="NZ_CP021056.1"/>
</dbReference>
<name>A0A975T556_9NOST</name>
<dbReference type="KEGG" id="rsin:B6N60_00345"/>
<keyword evidence="2" id="KW-1185">Reference proteome</keyword>
<accession>A0A975T556</accession>
<evidence type="ECO:0000313" key="1">
    <source>
        <dbReference type="EMBL" id="QXE21668.1"/>
    </source>
</evidence>
<dbReference type="Proteomes" id="UP000683511">
    <property type="component" value="Chromosome"/>
</dbReference>
<dbReference type="AlphaFoldDB" id="A0A975T556"/>
<evidence type="ECO:0000313" key="2">
    <source>
        <dbReference type="Proteomes" id="UP000683511"/>
    </source>
</evidence>
<organism evidence="1 2">
    <name type="scientific">Richelia sinica FACHB-800</name>
    <dbReference type="NCBI Taxonomy" id="1357546"/>
    <lineage>
        <taxon>Bacteria</taxon>
        <taxon>Bacillati</taxon>
        <taxon>Cyanobacteriota</taxon>
        <taxon>Cyanophyceae</taxon>
        <taxon>Nostocales</taxon>
        <taxon>Nostocaceae</taxon>
        <taxon>Richelia</taxon>
    </lineage>
</organism>
<reference evidence="1" key="1">
    <citation type="submission" date="2017-04" db="EMBL/GenBank/DDBJ databases">
        <title>Genome deletions in a multicellular cyanobacterial endosymbiont for morphological adaptation in marine diatoms.</title>
        <authorList>
            <person name="Wang Y."/>
            <person name="Gao H."/>
            <person name="Li R."/>
            <person name="Xu X."/>
        </authorList>
    </citation>
    <scope>NUCLEOTIDE SEQUENCE</scope>
    <source>
        <strain evidence="1">FACHB 800</strain>
    </source>
</reference>